<dbReference type="AlphaFoldDB" id="W1IY18"/>
<proteinExistence type="predicted"/>
<comment type="caution">
    <text evidence="1">The sequence shown here is derived from an EMBL/GenBank/DDBJ whole genome shotgun (WGS) entry which is preliminary data.</text>
</comment>
<evidence type="ECO:0000313" key="2">
    <source>
        <dbReference type="Proteomes" id="UP000019202"/>
    </source>
</evidence>
<dbReference type="Proteomes" id="UP000019202">
    <property type="component" value="Unassembled WGS sequence"/>
</dbReference>
<gene>
    <name evidence="1" type="ORF">XSR1_30197</name>
</gene>
<reference evidence="1" key="1">
    <citation type="submission" date="2013-11" db="EMBL/GenBank/DDBJ databases">
        <title>Draft genome sequence and annotation of the entomopathogenic bacteria, Xenorhabdus cabanillasi strain JM26 and Xenorhabdus szentirmai strain DSM 16338.</title>
        <authorList>
            <person name="Gualtieri M."/>
            <person name="Ogier J.C."/>
            <person name="Pages S."/>
            <person name="Givaudan A."/>
            <person name="Gaudriault S."/>
        </authorList>
    </citation>
    <scope>NUCLEOTIDE SEQUENCE [LARGE SCALE GENOMIC DNA]</scope>
    <source>
        <strain evidence="1">DSM 16338</strain>
    </source>
</reference>
<accession>W1IY18</accession>
<dbReference type="EMBL" id="CBXF010000088">
    <property type="protein sequence ID" value="CDL83344.1"/>
    <property type="molecule type" value="Genomic_DNA"/>
</dbReference>
<dbReference type="STRING" id="1427518.XSR1_30197"/>
<organism evidence="1 2">
    <name type="scientific">Xenorhabdus szentirmaii DSM 16338</name>
    <dbReference type="NCBI Taxonomy" id="1427518"/>
    <lineage>
        <taxon>Bacteria</taxon>
        <taxon>Pseudomonadati</taxon>
        <taxon>Pseudomonadota</taxon>
        <taxon>Gammaproteobacteria</taxon>
        <taxon>Enterobacterales</taxon>
        <taxon>Morganellaceae</taxon>
        <taxon>Xenorhabdus</taxon>
    </lineage>
</organism>
<evidence type="ECO:0000313" key="1">
    <source>
        <dbReference type="EMBL" id="CDL83344.1"/>
    </source>
</evidence>
<name>W1IY18_9GAMM</name>
<keyword evidence="2" id="KW-1185">Reference proteome</keyword>
<sequence>MDVKSEEISKSILLVRTFLLNSNDNYYQIAQCLISFATGFSPIVVKA</sequence>
<protein>
    <submittedName>
        <fullName evidence="1">Uncharacterized protein</fullName>
    </submittedName>
</protein>